<evidence type="ECO:0000313" key="3">
    <source>
        <dbReference type="Proteomes" id="UP000326759"/>
    </source>
</evidence>
<dbReference type="EMBL" id="SEYY01001095">
    <property type="protein sequence ID" value="KAB7505832.1"/>
    <property type="molecule type" value="Genomic_DNA"/>
</dbReference>
<dbReference type="AlphaFoldDB" id="A0A5N5TH12"/>
<organism evidence="2 3">
    <name type="scientific">Armadillidium nasatum</name>
    <dbReference type="NCBI Taxonomy" id="96803"/>
    <lineage>
        <taxon>Eukaryota</taxon>
        <taxon>Metazoa</taxon>
        <taxon>Ecdysozoa</taxon>
        <taxon>Arthropoda</taxon>
        <taxon>Crustacea</taxon>
        <taxon>Multicrustacea</taxon>
        <taxon>Malacostraca</taxon>
        <taxon>Eumalacostraca</taxon>
        <taxon>Peracarida</taxon>
        <taxon>Isopoda</taxon>
        <taxon>Oniscidea</taxon>
        <taxon>Crinocheta</taxon>
        <taxon>Armadillidiidae</taxon>
        <taxon>Armadillidium</taxon>
    </lineage>
</organism>
<protein>
    <submittedName>
        <fullName evidence="2">Uncharacterized protein</fullName>
    </submittedName>
</protein>
<feature type="region of interest" description="Disordered" evidence="1">
    <location>
        <begin position="1"/>
        <end position="28"/>
    </location>
</feature>
<feature type="region of interest" description="Disordered" evidence="1">
    <location>
        <begin position="40"/>
        <end position="64"/>
    </location>
</feature>
<gene>
    <name evidence="2" type="ORF">Anas_00187</name>
</gene>
<reference evidence="2 3" key="1">
    <citation type="journal article" date="2019" name="PLoS Biol.">
        <title>Sex chromosomes control vertical transmission of feminizing Wolbachia symbionts in an isopod.</title>
        <authorList>
            <person name="Becking T."/>
            <person name="Chebbi M.A."/>
            <person name="Giraud I."/>
            <person name="Moumen B."/>
            <person name="Laverre T."/>
            <person name="Caubet Y."/>
            <person name="Peccoud J."/>
            <person name="Gilbert C."/>
            <person name="Cordaux R."/>
        </authorList>
    </citation>
    <scope>NUCLEOTIDE SEQUENCE [LARGE SCALE GENOMIC DNA]</scope>
    <source>
        <strain evidence="2">ANa2</strain>
        <tissue evidence="2">Whole body excluding digestive tract and cuticle</tissue>
    </source>
</reference>
<dbReference type="Proteomes" id="UP000326759">
    <property type="component" value="Unassembled WGS sequence"/>
</dbReference>
<evidence type="ECO:0000313" key="2">
    <source>
        <dbReference type="EMBL" id="KAB7505832.1"/>
    </source>
</evidence>
<keyword evidence="3" id="KW-1185">Reference proteome</keyword>
<feature type="compositionally biased region" description="Polar residues" evidence="1">
    <location>
        <begin position="17"/>
        <end position="28"/>
    </location>
</feature>
<feature type="compositionally biased region" description="Low complexity" evidence="1">
    <location>
        <begin position="174"/>
        <end position="188"/>
    </location>
</feature>
<name>A0A5N5TH12_9CRUS</name>
<evidence type="ECO:0000256" key="1">
    <source>
        <dbReference type="SAM" id="MobiDB-lite"/>
    </source>
</evidence>
<accession>A0A5N5TH12</accession>
<feature type="region of interest" description="Disordered" evidence="1">
    <location>
        <begin position="174"/>
        <end position="205"/>
    </location>
</feature>
<feature type="region of interest" description="Disordered" evidence="1">
    <location>
        <begin position="268"/>
        <end position="287"/>
    </location>
</feature>
<proteinExistence type="predicted"/>
<feature type="region of interest" description="Disordered" evidence="1">
    <location>
        <begin position="211"/>
        <end position="230"/>
    </location>
</feature>
<feature type="compositionally biased region" description="Basic and acidic residues" evidence="1">
    <location>
        <begin position="1"/>
        <end position="15"/>
    </location>
</feature>
<comment type="caution">
    <text evidence="2">The sequence shown here is derived from an EMBL/GenBank/DDBJ whole genome shotgun (WGS) entry which is preliminary data.</text>
</comment>
<feature type="compositionally biased region" description="Acidic residues" evidence="1">
    <location>
        <begin position="53"/>
        <end position="63"/>
    </location>
</feature>
<feature type="compositionally biased region" description="Polar residues" evidence="1">
    <location>
        <begin position="268"/>
        <end position="281"/>
    </location>
</feature>
<sequence length="287" mass="32850">MEKNICVEKTEKDEVSYSASFPHHQNTQSLQLKIGNEDHTGMSHISNTHLEEDGGNDADEEEDKNQIVQRSFMESAKDPTSYPLSPQGWQNLNNTIQLVVKTCEALWQQLEEERLTRQRLHFQLQEQRSIITTLTAELLQIQEHQELILKELHASRSSSSSAPYQSSRAYPYDFSQQRMQQEQQPRFQTPIAKNHPVSRLMSDRLPSRTLAYSDSSIDAKQQRKNTGDAESLGYASRSFLSSDNSYRLSHQGKSKSVTQLNTEHDLQDSIQDSMRYNSSGIDFNGPL</sequence>